<gene>
    <name evidence="6" type="ORF">GCM10007894_24780</name>
</gene>
<dbReference type="SUPFAM" id="SSF53850">
    <property type="entry name" value="Periplasmic binding protein-like II"/>
    <property type="match status" value="1"/>
</dbReference>
<evidence type="ECO:0000256" key="3">
    <source>
        <dbReference type="ARBA" id="ARBA00023125"/>
    </source>
</evidence>
<keyword evidence="2" id="KW-0805">Transcription regulation</keyword>
<dbReference type="PANTHER" id="PTHR30126:SF88">
    <property type="entry name" value="TRANSCRIPTIONAL REGULATOR-RELATED"/>
    <property type="match status" value="1"/>
</dbReference>
<protein>
    <submittedName>
        <fullName evidence="6">LysR family transcriptional regulator</fullName>
    </submittedName>
</protein>
<dbReference type="PROSITE" id="PS50931">
    <property type="entry name" value="HTH_LYSR"/>
    <property type="match status" value="1"/>
</dbReference>
<dbReference type="GO" id="GO:0000976">
    <property type="term" value="F:transcription cis-regulatory region binding"/>
    <property type="evidence" value="ECO:0007669"/>
    <property type="project" value="TreeGrafter"/>
</dbReference>
<dbReference type="Gene3D" id="3.40.190.290">
    <property type="match status" value="1"/>
</dbReference>
<evidence type="ECO:0000256" key="1">
    <source>
        <dbReference type="ARBA" id="ARBA00009437"/>
    </source>
</evidence>
<dbReference type="InterPro" id="IPR036390">
    <property type="entry name" value="WH_DNA-bd_sf"/>
</dbReference>
<dbReference type="InterPro" id="IPR005119">
    <property type="entry name" value="LysR_subst-bd"/>
</dbReference>
<keyword evidence="7" id="KW-1185">Reference proteome</keyword>
<evidence type="ECO:0000313" key="7">
    <source>
        <dbReference type="Proteomes" id="UP001157439"/>
    </source>
</evidence>
<evidence type="ECO:0000256" key="2">
    <source>
        <dbReference type="ARBA" id="ARBA00023015"/>
    </source>
</evidence>
<dbReference type="SUPFAM" id="SSF46785">
    <property type="entry name" value="Winged helix' DNA-binding domain"/>
    <property type="match status" value="1"/>
</dbReference>
<evidence type="ECO:0000313" key="6">
    <source>
        <dbReference type="EMBL" id="GLS84501.1"/>
    </source>
</evidence>
<sequence length="310" mass="35413">MYRARVTLEQWRILQAVVDYGGYAHAAKALNKSQSSLNHAVAKMQSQLGIPLLEVVGRKAQLTEHGETLLRRSRELSYNAEAIELLAQQLQSEWEQSLHLFCEQVYPNHHLLDVLEAFHSQSQGTQLVISHHKYSQSYAKELSSSLEITSQISNEAIAEPLCNSELLLVCHRSHELAQQPQPLLENELASHLRIQVEKLNQLTGVKRVSYHGQIHSQSEPEYLDSISSKQIWVVDNYHEMVRILMRGLGYAWLPKPLAQSLIERKHLFQLQLSGCSHLLLPIYLIVNHRDLQGPASRILESIILRQHSDQ</sequence>
<dbReference type="PANTHER" id="PTHR30126">
    <property type="entry name" value="HTH-TYPE TRANSCRIPTIONAL REGULATOR"/>
    <property type="match status" value="1"/>
</dbReference>
<evidence type="ECO:0000259" key="5">
    <source>
        <dbReference type="PROSITE" id="PS50931"/>
    </source>
</evidence>
<dbReference type="GO" id="GO:0003700">
    <property type="term" value="F:DNA-binding transcription factor activity"/>
    <property type="evidence" value="ECO:0007669"/>
    <property type="project" value="InterPro"/>
</dbReference>
<accession>A0AA37X024</accession>
<keyword evidence="3" id="KW-0238">DNA-binding</keyword>
<dbReference type="EMBL" id="BSPO01000003">
    <property type="protein sequence ID" value="GLS84501.1"/>
    <property type="molecule type" value="Genomic_DNA"/>
</dbReference>
<dbReference type="Gene3D" id="1.10.10.10">
    <property type="entry name" value="Winged helix-like DNA-binding domain superfamily/Winged helix DNA-binding domain"/>
    <property type="match status" value="1"/>
</dbReference>
<dbReference type="RefSeq" id="WP_095500404.1">
    <property type="nucleotide sequence ID" value="NZ_BSPO01000003.1"/>
</dbReference>
<comment type="similarity">
    <text evidence="1">Belongs to the LysR transcriptional regulatory family.</text>
</comment>
<dbReference type="Proteomes" id="UP001157439">
    <property type="component" value="Unassembled WGS sequence"/>
</dbReference>
<dbReference type="InterPro" id="IPR000847">
    <property type="entry name" value="LysR_HTH_N"/>
</dbReference>
<name>A0AA37X024_9GAMM</name>
<dbReference type="AlphaFoldDB" id="A0AA37X024"/>
<keyword evidence="4" id="KW-0804">Transcription</keyword>
<reference evidence="6 7" key="1">
    <citation type="journal article" date="2014" name="Int. J. Syst. Evol. Microbiol.">
        <title>Complete genome sequence of Corynebacterium casei LMG S-19264T (=DSM 44701T), isolated from a smear-ripened cheese.</title>
        <authorList>
            <consortium name="US DOE Joint Genome Institute (JGI-PGF)"/>
            <person name="Walter F."/>
            <person name="Albersmeier A."/>
            <person name="Kalinowski J."/>
            <person name="Ruckert C."/>
        </authorList>
    </citation>
    <scope>NUCLEOTIDE SEQUENCE [LARGE SCALE GENOMIC DNA]</scope>
    <source>
        <strain evidence="6 7">NBRC 112785</strain>
    </source>
</reference>
<proteinExistence type="inferred from homology"/>
<feature type="domain" description="HTH lysR-type" evidence="5">
    <location>
        <begin position="6"/>
        <end position="63"/>
    </location>
</feature>
<evidence type="ECO:0000256" key="4">
    <source>
        <dbReference type="ARBA" id="ARBA00023163"/>
    </source>
</evidence>
<dbReference type="Pfam" id="PF00126">
    <property type="entry name" value="HTH_1"/>
    <property type="match status" value="1"/>
</dbReference>
<organism evidence="6 7">
    <name type="scientific">Paraferrimonas haliotis</name>
    <dbReference type="NCBI Taxonomy" id="2013866"/>
    <lineage>
        <taxon>Bacteria</taxon>
        <taxon>Pseudomonadati</taxon>
        <taxon>Pseudomonadota</taxon>
        <taxon>Gammaproteobacteria</taxon>
        <taxon>Alteromonadales</taxon>
        <taxon>Ferrimonadaceae</taxon>
        <taxon>Paraferrimonas</taxon>
    </lineage>
</organism>
<dbReference type="InterPro" id="IPR036388">
    <property type="entry name" value="WH-like_DNA-bd_sf"/>
</dbReference>
<comment type="caution">
    <text evidence="6">The sequence shown here is derived from an EMBL/GenBank/DDBJ whole genome shotgun (WGS) entry which is preliminary data.</text>
</comment>
<dbReference type="Pfam" id="PF03466">
    <property type="entry name" value="LysR_substrate"/>
    <property type="match status" value="1"/>
</dbReference>